<dbReference type="InterPro" id="IPR029052">
    <property type="entry name" value="Metallo-depent_PP-like"/>
</dbReference>
<proteinExistence type="predicted"/>
<dbReference type="InterPro" id="IPR032093">
    <property type="entry name" value="PhoD_N"/>
</dbReference>
<dbReference type="InterPro" id="IPR052900">
    <property type="entry name" value="Phospholipid_Metab_Enz"/>
</dbReference>
<dbReference type="Gene3D" id="3.60.21.70">
    <property type="entry name" value="PhoD-like phosphatase"/>
    <property type="match status" value="1"/>
</dbReference>
<feature type="region of interest" description="Disordered" evidence="1">
    <location>
        <begin position="521"/>
        <end position="552"/>
    </location>
</feature>
<dbReference type="InterPro" id="IPR018946">
    <property type="entry name" value="PhoD-like_MPP"/>
</dbReference>
<evidence type="ECO:0000313" key="4">
    <source>
        <dbReference type="EMBL" id="VAX05609.1"/>
    </source>
</evidence>
<dbReference type="Gene3D" id="2.60.40.380">
    <property type="entry name" value="Purple acid phosphatase-like, N-terminal"/>
    <property type="match status" value="1"/>
</dbReference>
<reference evidence="4" key="1">
    <citation type="submission" date="2018-06" db="EMBL/GenBank/DDBJ databases">
        <authorList>
            <person name="Zhirakovskaya E."/>
        </authorList>
    </citation>
    <scope>NUCLEOTIDE SEQUENCE</scope>
</reference>
<feature type="region of interest" description="Disordered" evidence="1">
    <location>
        <begin position="23"/>
        <end position="44"/>
    </location>
</feature>
<dbReference type="CDD" id="cd07389">
    <property type="entry name" value="MPP_PhoD"/>
    <property type="match status" value="1"/>
</dbReference>
<evidence type="ECO:0000256" key="1">
    <source>
        <dbReference type="SAM" id="MobiDB-lite"/>
    </source>
</evidence>
<dbReference type="InterPro" id="IPR038607">
    <property type="entry name" value="PhoD-like_sf"/>
</dbReference>
<organism evidence="4">
    <name type="scientific">hydrothermal vent metagenome</name>
    <dbReference type="NCBI Taxonomy" id="652676"/>
    <lineage>
        <taxon>unclassified sequences</taxon>
        <taxon>metagenomes</taxon>
        <taxon>ecological metagenomes</taxon>
    </lineage>
</organism>
<protein>
    <submittedName>
        <fullName evidence="4">Phosphodiesterase/alkaline phosphatase D</fullName>
    </submittedName>
</protein>
<evidence type="ECO:0000259" key="2">
    <source>
        <dbReference type="Pfam" id="PF09423"/>
    </source>
</evidence>
<feature type="domain" description="PhoD-like phosphatase metallophosphatase" evidence="2">
    <location>
        <begin position="142"/>
        <end position="488"/>
    </location>
</feature>
<sequence length="552" mass="62824">MKFTRRRFVQSMGAGLALSPLSLSASPDKRKKSKRSPFEHGVASGDPLHDQVILWTRVTPANPMINIIPVQWRMSSDAEFETIVSEGTTHTSAEVDFTVKIDTSDLEPATTYYYQFYAFGHASAIGRTRTLPDEHVGNLRIAFTSCANYPYGFFNVYRMIAERQDLDVVLHLGDYIYEYGNGTYGDGTALDRVPQPDAEIISLSDYRTRYAQYRTDPDLQEAHRQHAFISIWDDHEVANNAWQGGAENHNPELGEGNWLDRRAAAVKAYYEWIPIRRVDPNDPLKAYRSFRFGNLLDLIMLDTRLYGRDQQVPNAQDPALNDPNRKLLGDKQAQWMLDKLDDSQEDEVRWRMLGQQVMFGQLRVQGEIFNLDQWDGYPASRTRVLNHIEQNNINNTIFLTGDIHSSWAMDITDDPYTPGNYNAQSGEGSVAVEFVTPAVTSPALTNEAQADQTAMYLMATNPHMKYVDLFHRGYVLLDITHERTQAEWYHAETITEQGNTNQVYAAAYKVYDAGNRLLIAESPSTAKLDPPEPAPVKTPPQHERDQQEEEQE</sequence>
<name>A0A3B1AI79_9ZZZZ</name>
<dbReference type="SUPFAM" id="SSF56300">
    <property type="entry name" value="Metallo-dependent phosphatases"/>
    <property type="match status" value="1"/>
</dbReference>
<dbReference type="AlphaFoldDB" id="A0A3B1AI79"/>
<feature type="domain" description="Phospholipase D N-terminal" evidence="3">
    <location>
        <begin position="40"/>
        <end position="130"/>
    </location>
</feature>
<dbReference type="PANTHER" id="PTHR43606:SF7">
    <property type="entry name" value="PHOSPHATASE, PUTATIVE (AFU_ORTHOLOGUE AFUA_6G08710)-RELATED"/>
    <property type="match status" value="1"/>
</dbReference>
<dbReference type="Pfam" id="PF16655">
    <property type="entry name" value="PhoD_N"/>
    <property type="match status" value="1"/>
</dbReference>
<dbReference type="PANTHER" id="PTHR43606">
    <property type="entry name" value="PHOSPHATASE, PUTATIVE (AFU_ORTHOLOGUE AFUA_6G08710)-RELATED"/>
    <property type="match status" value="1"/>
</dbReference>
<accession>A0A3B1AI79</accession>
<evidence type="ECO:0000259" key="3">
    <source>
        <dbReference type="Pfam" id="PF16655"/>
    </source>
</evidence>
<dbReference type="EMBL" id="UOFY01000003">
    <property type="protein sequence ID" value="VAX05609.1"/>
    <property type="molecule type" value="Genomic_DNA"/>
</dbReference>
<dbReference type="Pfam" id="PF09423">
    <property type="entry name" value="PhoD"/>
    <property type="match status" value="1"/>
</dbReference>
<gene>
    <name evidence="4" type="ORF">MNBD_GAMMA25-1058</name>
</gene>